<evidence type="ECO:0000256" key="4">
    <source>
        <dbReference type="PROSITE-ProRule" id="PRU00473"/>
    </source>
</evidence>
<feature type="compositionally biased region" description="Basic and acidic residues" evidence="5">
    <location>
        <begin position="98"/>
        <end position="115"/>
    </location>
</feature>
<dbReference type="InterPro" id="IPR006664">
    <property type="entry name" value="OMP_bac"/>
</dbReference>
<dbReference type="AlphaFoldDB" id="A0A495JGT2"/>
<gene>
    <name evidence="8" type="ORF">BDK92_1523</name>
</gene>
<evidence type="ECO:0000256" key="5">
    <source>
        <dbReference type="SAM" id="MobiDB-lite"/>
    </source>
</evidence>
<keyword evidence="2 4" id="KW-0472">Membrane</keyword>
<dbReference type="InterPro" id="IPR050330">
    <property type="entry name" value="Bact_OuterMem_StrucFunc"/>
</dbReference>
<dbReference type="SUPFAM" id="SSF103088">
    <property type="entry name" value="OmpA-like"/>
    <property type="match status" value="1"/>
</dbReference>
<dbReference type="InterPro" id="IPR036465">
    <property type="entry name" value="vWFA_dom_sf"/>
</dbReference>
<feature type="region of interest" description="Disordered" evidence="5">
    <location>
        <begin position="154"/>
        <end position="179"/>
    </location>
</feature>
<dbReference type="CDD" id="cd07185">
    <property type="entry name" value="OmpA_C-like"/>
    <property type="match status" value="1"/>
</dbReference>
<comment type="caution">
    <text evidence="8">The sequence shown here is derived from an EMBL/GenBank/DDBJ whole genome shotgun (WGS) entry which is preliminary data.</text>
</comment>
<dbReference type="PROSITE" id="PS51257">
    <property type="entry name" value="PROKAR_LIPOPROTEIN"/>
    <property type="match status" value="1"/>
</dbReference>
<evidence type="ECO:0000256" key="2">
    <source>
        <dbReference type="ARBA" id="ARBA00023136"/>
    </source>
</evidence>
<proteinExistence type="predicted"/>
<feature type="chain" id="PRO_5019850138" evidence="6">
    <location>
        <begin position="26"/>
        <end position="427"/>
    </location>
</feature>
<dbReference type="Proteomes" id="UP000277671">
    <property type="component" value="Unassembled WGS sequence"/>
</dbReference>
<keyword evidence="9" id="KW-1185">Reference proteome</keyword>
<evidence type="ECO:0000256" key="1">
    <source>
        <dbReference type="ARBA" id="ARBA00004442"/>
    </source>
</evidence>
<dbReference type="RefSeq" id="WP_281278615.1">
    <property type="nucleotide sequence ID" value="NZ_RBKT01000001.1"/>
</dbReference>
<dbReference type="Gene3D" id="3.30.1330.60">
    <property type="entry name" value="OmpA-like domain"/>
    <property type="match status" value="1"/>
</dbReference>
<evidence type="ECO:0000259" key="7">
    <source>
        <dbReference type="PROSITE" id="PS51123"/>
    </source>
</evidence>
<comment type="subcellular location">
    <subcellularLocation>
        <location evidence="1">Cell outer membrane</location>
    </subcellularLocation>
</comment>
<feature type="signal peptide" evidence="6">
    <location>
        <begin position="1"/>
        <end position="25"/>
    </location>
</feature>
<feature type="region of interest" description="Disordered" evidence="5">
    <location>
        <begin position="98"/>
        <end position="125"/>
    </location>
</feature>
<dbReference type="PANTHER" id="PTHR30329">
    <property type="entry name" value="STATOR ELEMENT OF FLAGELLAR MOTOR COMPLEX"/>
    <property type="match status" value="1"/>
</dbReference>
<feature type="domain" description="OmpA-like" evidence="7">
    <location>
        <begin position="308"/>
        <end position="426"/>
    </location>
</feature>
<dbReference type="PRINTS" id="PR01021">
    <property type="entry name" value="OMPADOMAIN"/>
</dbReference>
<dbReference type="PROSITE" id="PS51123">
    <property type="entry name" value="OMPA_2"/>
    <property type="match status" value="1"/>
</dbReference>
<sequence length="427" mass="43825">MTARLVRVGTTAALLLTLGLTSACGAEELDCDWMANRDLTGAGRTVFLVDVSGSTRSTGEAPDYPVALDPWLRAAVARGDAVSIGSFDGSATTVRWTTERQLTRSDRNRPSRQEDEEKDAPGCLDRHLRAAAGTAARTDRTDILGAIGVAGKQTGPAAGAPDGAAGQAGSEGGPGGTATPARRTVVLATDGLGTTGCADLSARPAGDPGITTAMARACPGEADWPKELAGAELVMVGVGQPAQGQPILTTAALGWLQRHWERLCALTGAVSCEISTAPVPARTGGGPAGPGPEPVVTFAAGTSAPPPDPKRTFNLSAEVLFDTASDKVRPAGVAQLLALEIEPGATITVTGHTDSRGDRAYNQDLSQRRAEAVASVLRTRHDGQIRSAGAGETDLLCPGEQNASGAWDQECLQRNRRVQIAITKGSG</sequence>
<protein>
    <submittedName>
        <fullName evidence="8">OOP family OmpA-OmpF porin</fullName>
    </submittedName>
</protein>
<dbReference type="EMBL" id="RBKT01000001">
    <property type="protein sequence ID" value="RKR87249.1"/>
    <property type="molecule type" value="Genomic_DNA"/>
</dbReference>
<evidence type="ECO:0000256" key="6">
    <source>
        <dbReference type="SAM" id="SignalP"/>
    </source>
</evidence>
<evidence type="ECO:0000313" key="9">
    <source>
        <dbReference type="Proteomes" id="UP000277671"/>
    </source>
</evidence>
<dbReference type="PANTHER" id="PTHR30329:SF21">
    <property type="entry name" value="LIPOPROTEIN YIAD-RELATED"/>
    <property type="match status" value="1"/>
</dbReference>
<evidence type="ECO:0000256" key="3">
    <source>
        <dbReference type="ARBA" id="ARBA00023237"/>
    </source>
</evidence>
<accession>A0A495JGT2</accession>
<feature type="compositionally biased region" description="Low complexity" evidence="5">
    <location>
        <begin position="155"/>
        <end position="168"/>
    </location>
</feature>
<reference evidence="8 9" key="1">
    <citation type="submission" date="2018-10" db="EMBL/GenBank/DDBJ databases">
        <title>Sequencing the genomes of 1000 actinobacteria strains.</title>
        <authorList>
            <person name="Klenk H.-P."/>
        </authorList>
    </citation>
    <scope>NUCLEOTIDE SEQUENCE [LARGE SCALE GENOMIC DNA]</scope>
    <source>
        <strain evidence="8 9">DSM 45175</strain>
    </source>
</reference>
<dbReference type="Pfam" id="PF00691">
    <property type="entry name" value="OmpA"/>
    <property type="match status" value="1"/>
</dbReference>
<dbReference type="Gene3D" id="3.40.50.410">
    <property type="entry name" value="von Willebrand factor, type A domain"/>
    <property type="match status" value="1"/>
</dbReference>
<keyword evidence="3" id="KW-0998">Cell outer membrane</keyword>
<dbReference type="InterPro" id="IPR036737">
    <property type="entry name" value="OmpA-like_sf"/>
</dbReference>
<dbReference type="GO" id="GO:0009279">
    <property type="term" value="C:cell outer membrane"/>
    <property type="evidence" value="ECO:0007669"/>
    <property type="project" value="UniProtKB-SubCell"/>
</dbReference>
<evidence type="ECO:0000313" key="8">
    <source>
        <dbReference type="EMBL" id="RKR87249.1"/>
    </source>
</evidence>
<name>A0A495JGT2_9ACTN</name>
<organism evidence="8 9">
    <name type="scientific">Micromonospora pisi</name>
    <dbReference type="NCBI Taxonomy" id="589240"/>
    <lineage>
        <taxon>Bacteria</taxon>
        <taxon>Bacillati</taxon>
        <taxon>Actinomycetota</taxon>
        <taxon>Actinomycetes</taxon>
        <taxon>Micromonosporales</taxon>
        <taxon>Micromonosporaceae</taxon>
        <taxon>Micromonospora</taxon>
    </lineage>
</organism>
<keyword evidence="6" id="KW-0732">Signal</keyword>
<dbReference type="InterPro" id="IPR006665">
    <property type="entry name" value="OmpA-like"/>
</dbReference>